<feature type="compositionally biased region" description="Polar residues" evidence="1">
    <location>
        <begin position="48"/>
        <end position="69"/>
    </location>
</feature>
<evidence type="ECO:0000256" key="1">
    <source>
        <dbReference type="SAM" id="MobiDB-lite"/>
    </source>
</evidence>
<accession>A0ABD5VZ16</accession>
<dbReference type="RefSeq" id="WP_382185427.1">
    <property type="nucleotide sequence ID" value="NZ_JBHSZI010000001.1"/>
</dbReference>
<keyword evidence="3" id="KW-1185">Reference proteome</keyword>
<comment type="caution">
    <text evidence="2">The sequence shown here is derived from an EMBL/GenBank/DDBJ whole genome shotgun (WGS) entry which is preliminary data.</text>
</comment>
<proteinExistence type="predicted"/>
<name>A0ABD5VZ16_9EURY</name>
<gene>
    <name evidence="2" type="ORF">ACFQQG_10430</name>
</gene>
<reference evidence="2 3" key="1">
    <citation type="journal article" date="2019" name="Int. J. Syst. Evol. Microbiol.">
        <title>The Global Catalogue of Microorganisms (GCM) 10K type strain sequencing project: providing services to taxonomists for standard genome sequencing and annotation.</title>
        <authorList>
            <consortium name="The Broad Institute Genomics Platform"/>
            <consortium name="The Broad Institute Genome Sequencing Center for Infectious Disease"/>
            <person name="Wu L."/>
            <person name="Ma J."/>
        </authorList>
    </citation>
    <scope>NUCLEOTIDE SEQUENCE [LARGE SCALE GENOMIC DNA]</scope>
    <source>
        <strain evidence="2 3">JCM 30072</strain>
    </source>
</reference>
<organism evidence="2 3">
    <name type="scientific">Halovenus salina</name>
    <dbReference type="NCBI Taxonomy" id="1510225"/>
    <lineage>
        <taxon>Archaea</taxon>
        <taxon>Methanobacteriati</taxon>
        <taxon>Methanobacteriota</taxon>
        <taxon>Stenosarchaea group</taxon>
        <taxon>Halobacteria</taxon>
        <taxon>Halobacteriales</taxon>
        <taxon>Haloarculaceae</taxon>
        <taxon>Halovenus</taxon>
    </lineage>
</organism>
<dbReference type="AlphaFoldDB" id="A0ABD5VZ16"/>
<dbReference type="EMBL" id="JBHSZI010000001">
    <property type="protein sequence ID" value="MFC7058516.1"/>
    <property type="molecule type" value="Genomic_DNA"/>
</dbReference>
<protein>
    <recommendedName>
        <fullName evidence="4">Regulator of chromosome condensation (RCC1) repeat-containing protein</fullName>
    </recommendedName>
</protein>
<feature type="region of interest" description="Disordered" evidence="1">
    <location>
        <begin position="43"/>
        <end position="69"/>
    </location>
</feature>
<dbReference type="Proteomes" id="UP001596445">
    <property type="component" value="Unassembled WGS sequence"/>
</dbReference>
<sequence>MNDSDYHEIETVTVGEQWAVAADSNRVAFGRGDGDVILIGTDGRETVSSRGQSPTSTSAGTSLSSRRRK</sequence>
<evidence type="ECO:0000313" key="3">
    <source>
        <dbReference type="Proteomes" id="UP001596445"/>
    </source>
</evidence>
<evidence type="ECO:0000313" key="2">
    <source>
        <dbReference type="EMBL" id="MFC7058516.1"/>
    </source>
</evidence>
<evidence type="ECO:0008006" key="4">
    <source>
        <dbReference type="Google" id="ProtNLM"/>
    </source>
</evidence>